<evidence type="ECO:0000313" key="2">
    <source>
        <dbReference type="Proteomes" id="UP000237438"/>
    </source>
</evidence>
<accession>A0A2S4PJF1</accession>
<proteinExistence type="predicted"/>
<feature type="non-terminal residue" evidence="1">
    <location>
        <position position="265"/>
    </location>
</feature>
<sequence>SLLVLTTILLNNPPEELFESFEAAIESINTFAASEGYAVIKLQSIYDKKVPKTLRRHILAWDRHWKHKSLATNQSRLRFAKKPTVLSEQIFAVLSRKSYYINNCALVVALSLTYSVEQQLTHNKISGNTKPSFKATSIPDDSQDTPTLQIVQISDIFLASSDDAKSSLKEANRKTEVWTLSERLGNIEKMISLPNKLTSSNNNYFYECIKRLIQLTDTSCVFLTSVPITKATTMWSAWWVSKLRDAAPYIKTTDQDSPRIVLTTI</sequence>
<feature type="non-terminal residue" evidence="1">
    <location>
        <position position="1"/>
    </location>
</feature>
<dbReference type="EMBL" id="PEDP01003944">
    <property type="protein sequence ID" value="POS82154.1"/>
    <property type="molecule type" value="Genomic_DNA"/>
</dbReference>
<name>A0A2S4PJF1_9PEZI</name>
<organism evidence="1 2">
    <name type="scientific">Erysiphe pulchra</name>
    <dbReference type="NCBI Taxonomy" id="225359"/>
    <lineage>
        <taxon>Eukaryota</taxon>
        <taxon>Fungi</taxon>
        <taxon>Dikarya</taxon>
        <taxon>Ascomycota</taxon>
        <taxon>Pezizomycotina</taxon>
        <taxon>Leotiomycetes</taxon>
        <taxon>Erysiphales</taxon>
        <taxon>Erysiphaceae</taxon>
        <taxon>Erysiphe</taxon>
    </lineage>
</organism>
<dbReference type="Proteomes" id="UP000237438">
    <property type="component" value="Unassembled WGS sequence"/>
</dbReference>
<comment type="caution">
    <text evidence="1">The sequence shown here is derived from an EMBL/GenBank/DDBJ whole genome shotgun (WGS) entry which is preliminary data.</text>
</comment>
<dbReference type="OrthoDB" id="10520924at2759"/>
<reference evidence="1 2" key="1">
    <citation type="submission" date="2017-10" db="EMBL/GenBank/DDBJ databases">
        <title>Development of genomic resources for the powdery mildew, Erysiphe pulchra.</title>
        <authorList>
            <person name="Wadl P.A."/>
            <person name="Mack B.M."/>
            <person name="Moore G."/>
            <person name="Beltz S.B."/>
        </authorList>
    </citation>
    <scope>NUCLEOTIDE SEQUENCE [LARGE SCALE GENOMIC DNA]</scope>
    <source>
        <strain evidence="1">Cflorida</strain>
    </source>
</reference>
<dbReference type="AlphaFoldDB" id="A0A2S4PJF1"/>
<gene>
    <name evidence="1" type="ORF">EPUL_006067</name>
</gene>
<evidence type="ECO:0000313" key="1">
    <source>
        <dbReference type="EMBL" id="POS82154.1"/>
    </source>
</evidence>
<keyword evidence="2" id="KW-1185">Reference proteome</keyword>
<protein>
    <submittedName>
        <fullName evidence="1">Uncharacterized protein</fullName>
    </submittedName>
</protein>